<proteinExistence type="predicted"/>
<sequence>MRGVITINNPYTGLLNIMQEQGQRYNTPAVCIGKVVKVQPLQIKTGELLLDQDDLLVSDLLTESYKRSAHIVSSGELTSSTQATSGGTGC</sequence>
<dbReference type="Proteomes" id="UP000655830">
    <property type="component" value="Unassembled WGS sequence"/>
</dbReference>
<dbReference type="RefSeq" id="WP_249334341.1">
    <property type="nucleotide sequence ID" value="NZ_JACRSY010000051.1"/>
</dbReference>
<evidence type="ECO:0000313" key="2">
    <source>
        <dbReference type="Proteomes" id="UP000655830"/>
    </source>
</evidence>
<name>A0A926ENS0_9FIRM</name>
<evidence type="ECO:0000313" key="1">
    <source>
        <dbReference type="EMBL" id="MBC8581418.1"/>
    </source>
</evidence>
<comment type="caution">
    <text evidence="1">The sequence shown here is derived from an EMBL/GenBank/DDBJ whole genome shotgun (WGS) entry which is preliminary data.</text>
</comment>
<organism evidence="1 2">
    <name type="scientific">Zhenhengia yiwuensis</name>
    <dbReference type="NCBI Taxonomy" id="2763666"/>
    <lineage>
        <taxon>Bacteria</taxon>
        <taxon>Bacillati</taxon>
        <taxon>Bacillota</taxon>
        <taxon>Clostridia</taxon>
        <taxon>Lachnospirales</taxon>
        <taxon>Lachnospiraceae</taxon>
        <taxon>Zhenhengia</taxon>
    </lineage>
</organism>
<accession>A0A926ENS0</accession>
<keyword evidence="2" id="KW-1185">Reference proteome</keyword>
<protein>
    <submittedName>
        <fullName evidence="1">DUF2577 family protein</fullName>
    </submittedName>
</protein>
<dbReference type="AlphaFoldDB" id="A0A926ENS0"/>
<dbReference type="InterPro" id="IPR022555">
    <property type="entry name" value="DUF2577"/>
</dbReference>
<reference evidence="1" key="1">
    <citation type="submission" date="2020-08" db="EMBL/GenBank/DDBJ databases">
        <title>Genome public.</title>
        <authorList>
            <person name="Liu C."/>
            <person name="Sun Q."/>
        </authorList>
    </citation>
    <scope>NUCLEOTIDE SEQUENCE</scope>
    <source>
        <strain evidence="1">NSJ-12</strain>
    </source>
</reference>
<dbReference type="EMBL" id="JACRSY010000051">
    <property type="protein sequence ID" value="MBC8581418.1"/>
    <property type="molecule type" value="Genomic_DNA"/>
</dbReference>
<gene>
    <name evidence="1" type="ORF">H8718_18165</name>
</gene>
<dbReference type="Pfam" id="PF10844">
    <property type="entry name" value="DUF2577"/>
    <property type="match status" value="1"/>
</dbReference>